<dbReference type="PANTHER" id="PTHR11075:SF54">
    <property type="entry name" value="LARGE RIBOSOMAL SUBUNIT PROTEIN ML62"/>
    <property type="match status" value="1"/>
</dbReference>
<evidence type="ECO:0000259" key="2">
    <source>
        <dbReference type="Pfam" id="PF00472"/>
    </source>
</evidence>
<feature type="region of interest" description="Disordered" evidence="1">
    <location>
        <begin position="112"/>
        <end position="144"/>
    </location>
</feature>
<evidence type="ECO:0000313" key="3">
    <source>
        <dbReference type="EMBL" id="KFG30772.1"/>
    </source>
</evidence>
<dbReference type="InterPro" id="IPR000352">
    <property type="entry name" value="Pep_chain_release_fac_I"/>
</dbReference>
<evidence type="ECO:0000256" key="1">
    <source>
        <dbReference type="SAM" id="MobiDB-lite"/>
    </source>
</evidence>
<feature type="compositionally biased region" description="Basic and acidic residues" evidence="1">
    <location>
        <begin position="127"/>
        <end position="143"/>
    </location>
</feature>
<dbReference type="GO" id="GO:0016150">
    <property type="term" value="F:translation release factor activity, codon nonspecific"/>
    <property type="evidence" value="ECO:0007669"/>
    <property type="project" value="TreeGrafter"/>
</dbReference>
<dbReference type="Proteomes" id="UP000028837">
    <property type="component" value="Unassembled WGS sequence"/>
</dbReference>
<proteinExistence type="predicted"/>
<dbReference type="VEuPathDB" id="ToxoDB:TGDOM2_264110"/>
<reference evidence="3 4" key="1">
    <citation type="submission" date="2014-02" db="EMBL/GenBank/DDBJ databases">
        <authorList>
            <person name="Sibley D."/>
            <person name="Venepally P."/>
            <person name="Karamycheva S."/>
            <person name="Hadjithomas M."/>
            <person name="Khan A."/>
            <person name="Brunk B."/>
            <person name="Roos D."/>
            <person name="Caler E."/>
            <person name="Lorenzi H."/>
        </authorList>
    </citation>
    <scope>NUCLEOTIDE SEQUENCE [LARGE SCALE GENOMIC DNA]</scope>
    <source>
        <strain evidence="3 4">GAB2-2007-GAL-DOM2</strain>
    </source>
</reference>
<accession>A0A086JF54</accession>
<dbReference type="InterPro" id="IPR052104">
    <property type="entry name" value="Mito_Release_Factor_mL62"/>
</dbReference>
<dbReference type="EMBL" id="AHZU02001592">
    <property type="protein sequence ID" value="KFG30772.1"/>
    <property type="molecule type" value="Genomic_DNA"/>
</dbReference>
<protein>
    <submittedName>
        <fullName evidence="3">Putative class I peptide chain release factor</fullName>
    </submittedName>
</protein>
<dbReference type="SUPFAM" id="SSF110916">
    <property type="entry name" value="Peptidyl-tRNA hydrolase domain-like"/>
    <property type="match status" value="1"/>
</dbReference>
<dbReference type="PANTHER" id="PTHR11075">
    <property type="entry name" value="PEPTIDE CHAIN RELEASE FACTOR"/>
    <property type="match status" value="1"/>
</dbReference>
<dbReference type="Pfam" id="PF00472">
    <property type="entry name" value="RF-1"/>
    <property type="match status" value="1"/>
</dbReference>
<gene>
    <name evidence="3" type="ORF">TGDOM2_264110</name>
</gene>
<dbReference type="Gene3D" id="3.30.160.20">
    <property type="match status" value="1"/>
</dbReference>
<comment type="caution">
    <text evidence="3">The sequence shown here is derived from an EMBL/GenBank/DDBJ whole genome shotgun (WGS) entry which is preliminary data.</text>
</comment>
<dbReference type="OrthoDB" id="270639at2759"/>
<sequence>MDLRSVLSSLLYFQQAVRQGYRRNRWFATELVGQVGLLHKRDHVMCRQASIFVASVHQTKRGSECMWRIASGRVLWGRAISATHAAIAPSLPRASTLGNRFFRVRAFSLGGTHESQTKKKTQTDTQARGEGREREQRGDRDGEVAGIPLSELSFRFCRSSKPGGQSANKSETKAVLTVSMQSLKKYTSSDVVQKIQEEFGQWINKKGELVLSSERHSSQAGNKKECLSRLAEMLQQLRDRPEITGGKSPREFQSEESQLKYKARLIAGKRKNQYNRQCHTVNRRDW</sequence>
<organism evidence="3 4">
    <name type="scientific">Toxoplasma gondii GAB2-2007-GAL-DOM2</name>
    <dbReference type="NCBI Taxonomy" id="1130820"/>
    <lineage>
        <taxon>Eukaryota</taxon>
        <taxon>Sar</taxon>
        <taxon>Alveolata</taxon>
        <taxon>Apicomplexa</taxon>
        <taxon>Conoidasida</taxon>
        <taxon>Coccidia</taxon>
        <taxon>Eucoccidiorida</taxon>
        <taxon>Eimeriorina</taxon>
        <taxon>Sarcocystidae</taxon>
        <taxon>Toxoplasma</taxon>
    </lineage>
</organism>
<name>A0A086JF54_TOXGO</name>
<evidence type="ECO:0000313" key="4">
    <source>
        <dbReference type="Proteomes" id="UP000028837"/>
    </source>
</evidence>
<dbReference type="AlphaFoldDB" id="A0A086JF54"/>
<feature type="domain" description="Prokaryotic-type class I peptide chain release factors" evidence="2">
    <location>
        <begin position="147"/>
        <end position="261"/>
    </location>
</feature>
<dbReference type="GO" id="GO:0004045">
    <property type="term" value="F:peptidyl-tRNA hydrolase activity"/>
    <property type="evidence" value="ECO:0007669"/>
    <property type="project" value="TreeGrafter"/>
</dbReference>